<accession>A0A1G5GW54</accession>
<keyword evidence="3" id="KW-1185">Reference proteome</keyword>
<proteinExistence type="predicted"/>
<dbReference type="EMBL" id="FMVF01000007">
    <property type="protein sequence ID" value="SCY55786.1"/>
    <property type="molecule type" value="Genomic_DNA"/>
</dbReference>
<feature type="chain" id="PRO_5011556923" description="GLPGLI family protein" evidence="1">
    <location>
        <begin position="19"/>
        <end position="135"/>
    </location>
</feature>
<protein>
    <recommendedName>
        <fullName evidence="4">GLPGLI family protein</fullName>
    </recommendedName>
</protein>
<organism evidence="2 3">
    <name type="scientific">Flavobacterium caeni</name>
    <dbReference type="NCBI Taxonomy" id="490189"/>
    <lineage>
        <taxon>Bacteria</taxon>
        <taxon>Pseudomonadati</taxon>
        <taxon>Bacteroidota</taxon>
        <taxon>Flavobacteriia</taxon>
        <taxon>Flavobacteriales</taxon>
        <taxon>Flavobacteriaceae</taxon>
        <taxon>Flavobacterium</taxon>
    </lineage>
</organism>
<evidence type="ECO:0008006" key="4">
    <source>
        <dbReference type="Google" id="ProtNLM"/>
    </source>
</evidence>
<dbReference type="STRING" id="490189.SAMN02927903_01653"/>
<dbReference type="AlphaFoldDB" id="A0A1G5GW54"/>
<reference evidence="2 3" key="1">
    <citation type="submission" date="2016-10" db="EMBL/GenBank/DDBJ databases">
        <authorList>
            <person name="de Groot N.N."/>
        </authorList>
    </citation>
    <scope>NUCLEOTIDE SEQUENCE [LARGE SCALE GENOMIC DNA]</scope>
    <source>
        <strain evidence="2 3">CGMCC 1.7031</strain>
    </source>
</reference>
<evidence type="ECO:0000313" key="2">
    <source>
        <dbReference type="EMBL" id="SCY55786.1"/>
    </source>
</evidence>
<evidence type="ECO:0000256" key="1">
    <source>
        <dbReference type="SAM" id="SignalP"/>
    </source>
</evidence>
<name>A0A1G5GW54_9FLAO</name>
<dbReference type="Proteomes" id="UP000199354">
    <property type="component" value="Unassembled WGS sequence"/>
</dbReference>
<dbReference type="RefSeq" id="WP_139149626.1">
    <property type="nucleotide sequence ID" value="NZ_FMVF01000007.1"/>
</dbReference>
<keyword evidence="1" id="KW-0732">Signal</keyword>
<feature type="signal peptide" evidence="1">
    <location>
        <begin position="1"/>
        <end position="18"/>
    </location>
</feature>
<sequence length="135" mass="15333">MKTIFILFTSLFTVMFHAQNNHYAKSAMVVLVTEANKSFAKNMTFDNWKKQQLGTAARTTAEDNFLKDVYRFLDSDASPENIFKNYDGASLVALAKSTVGPGALSVSAERCGFWCQLFAYFFTDYRSYIQEIVFP</sequence>
<evidence type="ECO:0000313" key="3">
    <source>
        <dbReference type="Proteomes" id="UP000199354"/>
    </source>
</evidence>
<gene>
    <name evidence="2" type="ORF">SAMN02927903_01653</name>
</gene>